<protein>
    <submittedName>
        <fullName evidence="2">Transcription initiation factor IIB</fullName>
    </submittedName>
</protein>
<reference evidence="2" key="1">
    <citation type="journal article" date="2013" name="Nature">
        <title>Draft genome of the wheat A-genome progenitor Triticum urartu.</title>
        <authorList>
            <person name="Ling H.Q."/>
            <person name="Zhao S."/>
            <person name="Liu D."/>
            <person name="Wang J."/>
            <person name="Sun H."/>
            <person name="Zhang C."/>
            <person name="Fan H."/>
            <person name="Li D."/>
            <person name="Dong L."/>
            <person name="Tao Y."/>
            <person name="Gao C."/>
            <person name="Wu H."/>
            <person name="Li Y."/>
            <person name="Cui Y."/>
            <person name="Guo X."/>
            <person name="Zheng S."/>
            <person name="Wang B."/>
            <person name="Yu K."/>
            <person name="Liang Q."/>
            <person name="Yang W."/>
            <person name="Lou X."/>
            <person name="Chen J."/>
            <person name="Feng M."/>
            <person name="Jian J."/>
            <person name="Zhang X."/>
            <person name="Luo G."/>
            <person name="Jiang Y."/>
            <person name="Liu J."/>
            <person name="Wang Z."/>
            <person name="Sha Y."/>
            <person name="Zhang B."/>
            <person name="Wu H."/>
            <person name="Tang D."/>
            <person name="Shen Q."/>
            <person name="Xue P."/>
            <person name="Zou S."/>
            <person name="Wang X."/>
            <person name="Liu X."/>
            <person name="Wang F."/>
            <person name="Yang Y."/>
            <person name="An X."/>
            <person name="Dong Z."/>
            <person name="Zhang K."/>
            <person name="Zhang X."/>
            <person name="Luo M.C."/>
            <person name="Dvorak J."/>
            <person name="Tong Y."/>
            <person name="Wang J."/>
            <person name="Yang H."/>
            <person name="Li Z."/>
            <person name="Wang D."/>
            <person name="Zhang A."/>
            <person name="Wang J."/>
        </authorList>
    </citation>
    <scope>NUCLEOTIDE SEQUENCE</scope>
</reference>
<feature type="compositionally biased region" description="Basic and acidic residues" evidence="1">
    <location>
        <begin position="55"/>
        <end position="68"/>
    </location>
</feature>
<dbReference type="InterPro" id="IPR013137">
    <property type="entry name" value="Znf_TFIIB"/>
</dbReference>
<dbReference type="OMA" id="NQVYAFT"/>
<dbReference type="PANTHER" id="PTHR11618">
    <property type="entry name" value="TRANSCRIPTION INITIATION FACTOR IIB-RELATED"/>
    <property type="match status" value="1"/>
</dbReference>
<dbReference type="InterPro" id="IPR000812">
    <property type="entry name" value="TFIIB"/>
</dbReference>
<organism evidence="2">
    <name type="scientific">Triticum urartu</name>
    <name type="common">Red wild einkorn</name>
    <name type="synonym">Crithodium urartu</name>
    <dbReference type="NCBI Taxonomy" id="4572"/>
    <lineage>
        <taxon>Eukaryota</taxon>
        <taxon>Viridiplantae</taxon>
        <taxon>Streptophyta</taxon>
        <taxon>Embryophyta</taxon>
        <taxon>Tracheophyta</taxon>
        <taxon>Spermatophyta</taxon>
        <taxon>Magnoliopsida</taxon>
        <taxon>Liliopsida</taxon>
        <taxon>Poales</taxon>
        <taxon>Poaceae</taxon>
        <taxon>BOP clade</taxon>
        <taxon>Pooideae</taxon>
        <taxon>Triticodae</taxon>
        <taxon>Triticeae</taxon>
        <taxon>Triticinae</taxon>
        <taxon>Triticum</taxon>
    </lineage>
</organism>
<dbReference type="SUPFAM" id="SSF47954">
    <property type="entry name" value="Cyclin-like"/>
    <property type="match status" value="1"/>
</dbReference>
<dbReference type="AlphaFoldDB" id="M7ZBV8"/>
<keyword evidence="2" id="KW-0396">Initiation factor</keyword>
<dbReference type="STRING" id="4572.M7ZBV8"/>
<dbReference type="Pfam" id="PF08271">
    <property type="entry name" value="Zn_Ribbon_TF"/>
    <property type="match status" value="1"/>
</dbReference>
<gene>
    <name evidence="2" type="ORF">TRIUR3_16410</name>
</gene>
<dbReference type="SUPFAM" id="SSF57783">
    <property type="entry name" value="Zinc beta-ribbon"/>
    <property type="match status" value="1"/>
</dbReference>
<accession>M7ZBV8</accession>
<evidence type="ECO:0000313" key="2">
    <source>
        <dbReference type="EMBL" id="EMS60703.1"/>
    </source>
</evidence>
<dbReference type="InterPro" id="IPR013150">
    <property type="entry name" value="TFIIB_cyclin"/>
</dbReference>
<dbReference type="GO" id="GO:0017025">
    <property type="term" value="F:TBP-class protein binding"/>
    <property type="evidence" value="ECO:0007669"/>
    <property type="project" value="InterPro"/>
</dbReference>
<dbReference type="GO" id="GO:0003743">
    <property type="term" value="F:translation initiation factor activity"/>
    <property type="evidence" value="ECO:0007669"/>
    <property type="project" value="UniProtKB-KW"/>
</dbReference>
<dbReference type="GO" id="GO:0005634">
    <property type="term" value="C:nucleus"/>
    <property type="evidence" value="ECO:0007669"/>
    <property type="project" value="TreeGrafter"/>
</dbReference>
<dbReference type="Pfam" id="PF00382">
    <property type="entry name" value="TFIIB"/>
    <property type="match status" value="1"/>
</dbReference>
<dbReference type="eggNOG" id="KOG1597">
    <property type="taxonomic scope" value="Eukaryota"/>
</dbReference>
<dbReference type="Gene3D" id="2.20.25.10">
    <property type="match status" value="1"/>
</dbReference>
<dbReference type="PRINTS" id="PR00685">
    <property type="entry name" value="TIFACTORIIB"/>
</dbReference>
<dbReference type="EMBL" id="KD106004">
    <property type="protein sequence ID" value="EMS60703.1"/>
    <property type="molecule type" value="Genomic_DNA"/>
</dbReference>
<evidence type="ECO:0000256" key="1">
    <source>
        <dbReference type="SAM" id="MobiDB-lite"/>
    </source>
</evidence>
<dbReference type="GO" id="GO:0097550">
    <property type="term" value="C:transcription preinitiation complex"/>
    <property type="evidence" value="ECO:0007669"/>
    <property type="project" value="TreeGrafter"/>
</dbReference>
<dbReference type="PANTHER" id="PTHR11618:SF51">
    <property type="entry name" value="TFIIB-TYPE DOMAIN-CONTAINING PROTEIN"/>
    <property type="match status" value="1"/>
</dbReference>
<keyword evidence="2" id="KW-0648">Protein biosynthesis</keyword>
<proteinExistence type="predicted"/>
<name>M7ZBV8_TRIUA</name>
<dbReference type="GO" id="GO:0070897">
    <property type="term" value="P:transcription preinitiation complex assembly"/>
    <property type="evidence" value="ECO:0007669"/>
    <property type="project" value="InterPro"/>
</dbReference>
<dbReference type="PROSITE" id="PS51134">
    <property type="entry name" value="ZF_TFIIB"/>
    <property type="match status" value="1"/>
</dbReference>
<dbReference type="Gene3D" id="1.10.472.10">
    <property type="entry name" value="Cyclin-like"/>
    <property type="match status" value="1"/>
</dbReference>
<dbReference type="InterPro" id="IPR036915">
    <property type="entry name" value="Cyclin-like_sf"/>
</dbReference>
<sequence length="224" mass="24020">MSPSPCSAADERVYCPECRRATEVVLDHGTGDTICTECALVLDAHYIDEGSEWRNFADDGGGDDRDPSRVGTSGDPFLNTKLSTVIDYTNKTRKSSATGVATKAPPRMSVPDAGVASENTLVGGFRGIADLADRLRPRGRRFCSRLGLGNQEVRDAQEAVRRVEQGLDVRRNPESVAAAISFMVVQRAGAGRSVKEVSIATGVAEGTIKEVHKDLTPHAQMLFG</sequence>
<feature type="region of interest" description="Disordered" evidence="1">
    <location>
        <begin position="55"/>
        <end position="76"/>
    </location>
</feature>